<keyword evidence="1" id="KW-1133">Transmembrane helix</keyword>
<feature type="transmembrane region" description="Helical" evidence="1">
    <location>
        <begin position="83"/>
        <end position="101"/>
    </location>
</feature>
<keyword evidence="1" id="KW-0812">Transmembrane</keyword>
<keyword evidence="3" id="KW-1185">Reference proteome</keyword>
<accession>A0A3G8JJC2</accession>
<protein>
    <recommendedName>
        <fullName evidence="4">Transmembrane protein</fullName>
    </recommendedName>
</protein>
<reference evidence="2 3" key="1">
    <citation type="submission" date="2018-11" db="EMBL/GenBank/DDBJ databases">
        <title>Gordonia insulae sp. nov., isolated from an island soil.</title>
        <authorList>
            <person name="Kim Y.S."/>
            <person name="Kim S.B."/>
        </authorList>
    </citation>
    <scope>NUCLEOTIDE SEQUENCE [LARGE SCALE GENOMIC DNA]</scope>
    <source>
        <strain evidence="2 3">MMS17-SY073</strain>
    </source>
</reference>
<proteinExistence type="predicted"/>
<keyword evidence="1" id="KW-0472">Membrane</keyword>
<gene>
    <name evidence="2" type="ORF">D7316_01775</name>
</gene>
<dbReference type="EMBL" id="CP033972">
    <property type="protein sequence ID" value="AZG45181.1"/>
    <property type="molecule type" value="Genomic_DNA"/>
</dbReference>
<dbReference type="AlphaFoldDB" id="A0A3G8JJC2"/>
<dbReference type="OrthoDB" id="4563543at2"/>
<organism evidence="2 3">
    <name type="scientific">Gordonia insulae</name>
    <dbReference type="NCBI Taxonomy" id="2420509"/>
    <lineage>
        <taxon>Bacteria</taxon>
        <taxon>Bacillati</taxon>
        <taxon>Actinomycetota</taxon>
        <taxon>Actinomycetes</taxon>
        <taxon>Mycobacteriales</taxon>
        <taxon>Gordoniaceae</taxon>
        <taxon>Gordonia</taxon>
    </lineage>
</organism>
<evidence type="ECO:0000256" key="1">
    <source>
        <dbReference type="SAM" id="Phobius"/>
    </source>
</evidence>
<dbReference type="RefSeq" id="WP_124707935.1">
    <property type="nucleotide sequence ID" value="NZ_CP033972.1"/>
</dbReference>
<dbReference type="Proteomes" id="UP000271469">
    <property type="component" value="Chromosome"/>
</dbReference>
<feature type="transmembrane region" description="Helical" evidence="1">
    <location>
        <begin position="17"/>
        <end position="37"/>
    </location>
</feature>
<dbReference type="KEGG" id="gom:D7316_01775"/>
<name>A0A3G8JJC2_9ACTN</name>
<evidence type="ECO:0000313" key="2">
    <source>
        <dbReference type="EMBL" id="AZG45181.1"/>
    </source>
</evidence>
<sequence>MTEPDKPQTNGDELRQAVVHGAVTIGFGIAILLVALASSGAIRTTLIVVAPVVVLIGALAALWRTYRNWRAGGRWQVWQGASWFLLAIFIVFLFGTGPTLVT</sequence>
<evidence type="ECO:0000313" key="3">
    <source>
        <dbReference type="Proteomes" id="UP000271469"/>
    </source>
</evidence>
<feature type="transmembrane region" description="Helical" evidence="1">
    <location>
        <begin position="44"/>
        <end position="63"/>
    </location>
</feature>
<evidence type="ECO:0008006" key="4">
    <source>
        <dbReference type="Google" id="ProtNLM"/>
    </source>
</evidence>